<dbReference type="RefSeq" id="WP_076195901.1">
    <property type="nucleotide sequence ID" value="NZ_CP019236.1"/>
</dbReference>
<keyword evidence="2" id="KW-1185">Reference proteome</keyword>
<name>A0A1P8JQE7_9BURK</name>
<proteinExistence type="predicted"/>
<dbReference type="EMBL" id="CP019236">
    <property type="protein sequence ID" value="APW35987.1"/>
    <property type="molecule type" value="Genomic_DNA"/>
</dbReference>
<evidence type="ECO:0000313" key="2">
    <source>
        <dbReference type="Proteomes" id="UP000186609"/>
    </source>
</evidence>
<evidence type="ECO:0000313" key="1">
    <source>
        <dbReference type="EMBL" id="APW35987.1"/>
    </source>
</evidence>
<accession>A0A1P8JQE7</accession>
<reference evidence="1 2" key="1">
    <citation type="submission" date="2017-01" db="EMBL/GenBank/DDBJ databases">
        <authorList>
            <person name="Mah S.A."/>
            <person name="Swanson W.J."/>
            <person name="Moy G.W."/>
            <person name="Vacquier V.D."/>
        </authorList>
    </citation>
    <scope>NUCLEOTIDE SEQUENCE [LARGE SCALE GENOMIC DNA]</scope>
    <source>
        <strain evidence="1 2">DCY110</strain>
    </source>
</reference>
<sequence>MAVNVQYELVCVDSAQSEEDVALGIFFPLEAVTTDELEKAHRVAFALLDYRPTDRAEHLYAGRCG</sequence>
<dbReference type="Proteomes" id="UP000186609">
    <property type="component" value="Chromosome"/>
</dbReference>
<organism evidence="1 2">
    <name type="scientific">Rhodoferax koreensis</name>
    <dbReference type="NCBI Taxonomy" id="1842727"/>
    <lineage>
        <taxon>Bacteria</taxon>
        <taxon>Pseudomonadati</taxon>
        <taxon>Pseudomonadota</taxon>
        <taxon>Betaproteobacteria</taxon>
        <taxon>Burkholderiales</taxon>
        <taxon>Comamonadaceae</taxon>
        <taxon>Rhodoferax</taxon>
    </lineage>
</organism>
<gene>
    <name evidence="1" type="ORF">RD110_01160</name>
</gene>
<protein>
    <submittedName>
        <fullName evidence="1">Uncharacterized protein</fullName>
    </submittedName>
</protein>
<dbReference type="KEGG" id="rhy:RD110_01160"/>
<dbReference type="AlphaFoldDB" id="A0A1P8JQE7"/>